<dbReference type="AlphaFoldDB" id="A0A4Y2WNP1"/>
<evidence type="ECO:0000313" key="2">
    <source>
        <dbReference type="Proteomes" id="UP000499080"/>
    </source>
</evidence>
<gene>
    <name evidence="1" type="ORF">AVEN_157371_1</name>
</gene>
<protein>
    <submittedName>
        <fullName evidence="1">Uncharacterized protein</fullName>
    </submittedName>
</protein>
<feature type="non-terminal residue" evidence="1">
    <location>
        <position position="119"/>
    </location>
</feature>
<organism evidence="1 2">
    <name type="scientific">Araneus ventricosus</name>
    <name type="common">Orbweaver spider</name>
    <name type="synonym">Epeira ventricosa</name>
    <dbReference type="NCBI Taxonomy" id="182803"/>
    <lineage>
        <taxon>Eukaryota</taxon>
        <taxon>Metazoa</taxon>
        <taxon>Ecdysozoa</taxon>
        <taxon>Arthropoda</taxon>
        <taxon>Chelicerata</taxon>
        <taxon>Arachnida</taxon>
        <taxon>Araneae</taxon>
        <taxon>Araneomorphae</taxon>
        <taxon>Entelegynae</taxon>
        <taxon>Araneoidea</taxon>
        <taxon>Araneidae</taxon>
        <taxon>Araneus</taxon>
    </lineage>
</organism>
<dbReference type="EMBL" id="BGPR01063491">
    <property type="protein sequence ID" value="GBO38681.1"/>
    <property type="molecule type" value="Genomic_DNA"/>
</dbReference>
<sequence length="119" mass="13919">MPITRLDYMDERREKYKRGIDISELFGHLFACQINYHLVALYLEWKKPVQHLHSTFIPFLQACKKLKCLEVTIYSPSSGVDVLLKSWLENRPESLEKVIIDVSCIDVEDDFPSLMNLTT</sequence>
<keyword evidence="2" id="KW-1185">Reference proteome</keyword>
<name>A0A4Y2WNP1_ARAVE</name>
<accession>A0A4Y2WNP1</accession>
<evidence type="ECO:0000313" key="1">
    <source>
        <dbReference type="EMBL" id="GBO38681.1"/>
    </source>
</evidence>
<dbReference type="Proteomes" id="UP000499080">
    <property type="component" value="Unassembled WGS sequence"/>
</dbReference>
<proteinExistence type="predicted"/>
<reference evidence="1 2" key="1">
    <citation type="journal article" date="2019" name="Sci. Rep.">
        <title>Orb-weaving spider Araneus ventricosus genome elucidates the spidroin gene catalogue.</title>
        <authorList>
            <person name="Kono N."/>
            <person name="Nakamura H."/>
            <person name="Ohtoshi R."/>
            <person name="Moran D.A.P."/>
            <person name="Shinohara A."/>
            <person name="Yoshida Y."/>
            <person name="Fujiwara M."/>
            <person name="Mori M."/>
            <person name="Tomita M."/>
            <person name="Arakawa K."/>
        </authorList>
    </citation>
    <scope>NUCLEOTIDE SEQUENCE [LARGE SCALE GENOMIC DNA]</scope>
</reference>
<comment type="caution">
    <text evidence="1">The sequence shown here is derived from an EMBL/GenBank/DDBJ whole genome shotgun (WGS) entry which is preliminary data.</text>
</comment>